<dbReference type="GO" id="GO:0046872">
    <property type="term" value="F:metal ion binding"/>
    <property type="evidence" value="ECO:0007669"/>
    <property type="project" value="InterPro"/>
</dbReference>
<dbReference type="SUPFAM" id="SSF52440">
    <property type="entry name" value="PreATP-grasp domain"/>
    <property type="match status" value="1"/>
</dbReference>
<evidence type="ECO:0000259" key="7">
    <source>
        <dbReference type="PROSITE" id="PS50975"/>
    </source>
</evidence>
<keyword evidence="9" id="KW-1185">Reference proteome</keyword>
<dbReference type="GO" id="GO:0004638">
    <property type="term" value="F:phosphoribosylaminoimidazole carboxylase activity"/>
    <property type="evidence" value="ECO:0007669"/>
    <property type="project" value="InterPro"/>
</dbReference>
<evidence type="ECO:0000256" key="4">
    <source>
        <dbReference type="ARBA" id="ARBA00022840"/>
    </source>
</evidence>
<dbReference type="FunFam" id="3.30.470.20:FF:000029">
    <property type="entry name" value="N5-carboxyaminoimidazole ribonucleotide synthase"/>
    <property type="match status" value="1"/>
</dbReference>
<dbReference type="Proteomes" id="UP001060336">
    <property type="component" value="Chromosome"/>
</dbReference>
<dbReference type="NCBIfam" id="NF004675">
    <property type="entry name" value="PRK06019.1-1"/>
    <property type="match status" value="1"/>
</dbReference>
<dbReference type="FunFam" id="3.40.50.20:FF:000016">
    <property type="entry name" value="N5-carboxyaminoimidazole ribonucleotide synthase"/>
    <property type="match status" value="1"/>
</dbReference>
<dbReference type="InterPro" id="IPR054350">
    <property type="entry name" value="PurT/PurK_preATP-grasp"/>
</dbReference>
<protein>
    <recommendedName>
        <fullName evidence="5 6">N5-carboxyaminoimidazole ribonucleotide synthase</fullName>
        <shortName evidence="5 6">N5-CAIR synthase</shortName>
        <ecNumber evidence="5 6">6.3.4.18</ecNumber>
    </recommendedName>
    <alternativeName>
        <fullName evidence="5 6">5-(carboxyamino)imidazole ribonucleotide synthetase</fullName>
    </alternativeName>
</protein>
<dbReference type="Gene3D" id="3.40.50.20">
    <property type="match status" value="1"/>
</dbReference>
<feature type="binding site" evidence="5">
    <location>
        <position position="107"/>
    </location>
    <ligand>
        <name>ATP</name>
        <dbReference type="ChEBI" id="CHEBI:30616"/>
    </ligand>
</feature>
<keyword evidence="1 5" id="KW-0436">Ligase</keyword>
<proteinExistence type="inferred from homology"/>
<dbReference type="NCBIfam" id="TIGR01161">
    <property type="entry name" value="purK"/>
    <property type="match status" value="1"/>
</dbReference>
<organism evidence="8 9">
    <name type="scientific">Nisaea acidiphila</name>
    <dbReference type="NCBI Taxonomy" id="1862145"/>
    <lineage>
        <taxon>Bacteria</taxon>
        <taxon>Pseudomonadati</taxon>
        <taxon>Pseudomonadota</taxon>
        <taxon>Alphaproteobacteria</taxon>
        <taxon>Rhodospirillales</taxon>
        <taxon>Thalassobaculaceae</taxon>
        <taxon>Nisaea</taxon>
    </lineage>
</organism>
<feature type="domain" description="ATP-grasp" evidence="7">
    <location>
        <begin position="111"/>
        <end position="297"/>
    </location>
</feature>
<comment type="catalytic activity">
    <reaction evidence="5 6">
        <text>5-amino-1-(5-phospho-beta-D-ribosyl)imidazole + hydrogencarbonate + ATP = 5-carboxyamino-1-(5-phospho-D-ribosyl)imidazole + ADP + phosphate + 2 H(+)</text>
        <dbReference type="Rhea" id="RHEA:19317"/>
        <dbReference type="ChEBI" id="CHEBI:15378"/>
        <dbReference type="ChEBI" id="CHEBI:17544"/>
        <dbReference type="ChEBI" id="CHEBI:30616"/>
        <dbReference type="ChEBI" id="CHEBI:43474"/>
        <dbReference type="ChEBI" id="CHEBI:58730"/>
        <dbReference type="ChEBI" id="CHEBI:137981"/>
        <dbReference type="ChEBI" id="CHEBI:456216"/>
        <dbReference type="EC" id="6.3.4.18"/>
    </reaction>
</comment>
<comment type="function">
    <text evidence="6">Catalyzes the ATP-dependent conversion of 5-aminoimidazole ribonucleotide (AIR) and HCO(3)- to N5-carboxyaminoimidazole ribonucleotide (N5-CAIR).</text>
</comment>
<comment type="pathway">
    <text evidence="5 6">Purine metabolism; IMP biosynthesis via de novo pathway; 5-amino-1-(5-phospho-D-ribosyl)imidazole-4-carboxylate from 5-amino-1-(5-phospho-D-ribosyl)imidazole (N5-CAIR route): step 1/2.</text>
</comment>
<dbReference type="InterPro" id="IPR005875">
    <property type="entry name" value="PurK"/>
</dbReference>
<evidence type="ECO:0000313" key="8">
    <source>
        <dbReference type="EMBL" id="UUX50998.1"/>
    </source>
</evidence>
<dbReference type="PROSITE" id="PS50975">
    <property type="entry name" value="ATP_GRASP"/>
    <property type="match status" value="1"/>
</dbReference>
<dbReference type="Gene3D" id="3.30.470.20">
    <property type="entry name" value="ATP-grasp fold, B domain"/>
    <property type="match status" value="1"/>
</dbReference>
<dbReference type="NCBIfam" id="NF004676">
    <property type="entry name" value="PRK06019.1-2"/>
    <property type="match status" value="1"/>
</dbReference>
<dbReference type="RefSeq" id="WP_257770267.1">
    <property type="nucleotide sequence ID" value="NZ_CP102480.1"/>
</dbReference>
<evidence type="ECO:0000256" key="1">
    <source>
        <dbReference type="ARBA" id="ARBA00022598"/>
    </source>
</evidence>
<evidence type="ECO:0000256" key="3">
    <source>
        <dbReference type="ARBA" id="ARBA00022755"/>
    </source>
</evidence>
<comment type="subunit">
    <text evidence="5 6">Homodimer.</text>
</comment>
<evidence type="ECO:0000313" key="9">
    <source>
        <dbReference type="Proteomes" id="UP001060336"/>
    </source>
</evidence>
<dbReference type="SUPFAM" id="SSF56059">
    <property type="entry name" value="Glutathione synthetase ATP-binding domain-like"/>
    <property type="match status" value="1"/>
</dbReference>
<evidence type="ECO:0000256" key="2">
    <source>
        <dbReference type="ARBA" id="ARBA00022741"/>
    </source>
</evidence>
<dbReference type="Pfam" id="PF02222">
    <property type="entry name" value="ATP-grasp"/>
    <property type="match status" value="1"/>
</dbReference>
<feature type="binding site" evidence="5">
    <location>
        <position position="190"/>
    </location>
    <ligand>
        <name>ATP</name>
        <dbReference type="ChEBI" id="CHEBI:30616"/>
    </ligand>
</feature>
<dbReference type="InterPro" id="IPR013815">
    <property type="entry name" value="ATP_grasp_subdomain_1"/>
</dbReference>
<keyword evidence="2 5" id="KW-0547">Nucleotide-binding</keyword>
<dbReference type="GO" id="GO:0006189">
    <property type="term" value="P:'de novo' IMP biosynthetic process"/>
    <property type="evidence" value="ECO:0007669"/>
    <property type="project" value="UniProtKB-UniRule"/>
</dbReference>
<dbReference type="InterPro" id="IPR003135">
    <property type="entry name" value="ATP-grasp_carboxylate-amine"/>
</dbReference>
<evidence type="ECO:0000256" key="6">
    <source>
        <dbReference type="RuleBase" id="RU361200"/>
    </source>
</evidence>
<dbReference type="EMBL" id="CP102480">
    <property type="protein sequence ID" value="UUX50998.1"/>
    <property type="molecule type" value="Genomic_DNA"/>
</dbReference>
<comment type="similarity">
    <text evidence="5 6">Belongs to the PurK/PurT family.</text>
</comment>
<feature type="binding site" evidence="5">
    <location>
        <position position="213"/>
    </location>
    <ligand>
        <name>ATP</name>
        <dbReference type="ChEBI" id="CHEBI:30616"/>
    </ligand>
</feature>
<dbReference type="HAMAP" id="MF_01928">
    <property type="entry name" value="PurK"/>
    <property type="match status" value="1"/>
</dbReference>
<dbReference type="Pfam" id="PF17769">
    <property type="entry name" value="PurK_C"/>
    <property type="match status" value="1"/>
</dbReference>
<dbReference type="Gene3D" id="3.30.1490.20">
    <property type="entry name" value="ATP-grasp fold, A domain"/>
    <property type="match status" value="1"/>
</dbReference>
<accession>A0A9J7AV63</accession>
<dbReference type="FunFam" id="3.30.1490.20:FF:000015">
    <property type="entry name" value="N5-carboxyaminoimidazole ribonucleotide synthase"/>
    <property type="match status" value="1"/>
</dbReference>
<dbReference type="KEGG" id="naci:NUH88_04725"/>
<dbReference type="GO" id="GO:0005524">
    <property type="term" value="F:ATP binding"/>
    <property type="evidence" value="ECO:0007669"/>
    <property type="project" value="UniProtKB-UniRule"/>
</dbReference>
<dbReference type="NCBIfam" id="NF004679">
    <property type="entry name" value="PRK06019.1-5"/>
    <property type="match status" value="1"/>
</dbReference>
<dbReference type="InterPro" id="IPR016185">
    <property type="entry name" value="PreATP-grasp_dom_sf"/>
</dbReference>
<sequence length="357" mass="38522">MAETLAPGAVIGIIGGGQLGRMTALAAAPLGFRCHIYTPEENSPAAQVAERTTVAPYDDETALAEFAASVDVITYEFENIPVDTVQRLSKLAPVRPRPSVLAVSQHRVAEKDFARDSGAGTAPYRHVTTLDQLRDAVAEIGRPSVLKTCRFGYDGKGQVKITDRTELEEAWNSLDTDDAVLEGFVSFEMEISVIVARGLDGTSRAFPVAENHHVDHILSTSTVPAAIPAETEAAARTVAEALAERLDLVGLLAVEMFVTPDGKVLVNEVAPRPHNSGHWSQDGCATSQFEQFVRAVTGLPLGPVDVLFPTVMHNLIGDEVEQWEEIVAEPDAKLHLYGKAEARPGRKMGHVNMMKRA</sequence>
<dbReference type="EC" id="6.3.4.18" evidence="5 6"/>
<dbReference type="InterPro" id="IPR040686">
    <property type="entry name" value="PurK_C"/>
</dbReference>
<keyword evidence="3 5" id="KW-0658">Purine biosynthesis</keyword>
<dbReference type="AlphaFoldDB" id="A0A9J7AV63"/>
<dbReference type="InterPro" id="IPR011054">
    <property type="entry name" value="Rudment_hybrid_motif"/>
</dbReference>
<dbReference type="GO" id="GO:0034028">
    <property type="term" value="F:5-(carboxyamino)imidazole ribonucleotide synthase activity"/>
    <property type="evidence" value="ECO:0007669"/>
    <property type="project" value="UniProtKB-UniRule"/>
</dbReference>
<dbReference type="SUPFAM" id="SSF51246">
    <property type="entry name" value="Rudiment single hybrid motif"/>
    <property type="match status" value="1"/>
</dbReference>
<dbReference type="GO" id="GO:0005829">
    <property type="term" value="C:cytosol"/>
    <property type="evidence" value="ECO:0007669"/>
    <property type="project" value="TreeGrafter"/>
</dbReference>
<reference evidence="8" key="1">
    <citation type="submission" date="2022-08" db="EMBL/GenBank/DDBJ databases">
        <title>Nisaea acidiphila sp. nov., isolated from a marine algal debris and emended description of the genus Nisaea Urios et al. 2008.</title>
        <authorList>
            <person name="Kwon K."/>
        </authorList>
    </citation>
    <scope>NUCLEOTIDE SEQUENCE</scope>
    <source>
        <strain evidence="8">MEBiC11861</strain>
    </source>
</reference>
<keyword evidence="4 5" id="KW-0067">ATP-binding</keyword>
<dbReference type="PANTHER" id="PTHR11609:SF5">
    <property type="entry name" value="PHOSPHORIBOSYLAMINOIMIDAZOLE CARBOXYLASE"/>
    <property type="match status" value="1"/>
</dbReference>
<evidence type="ECO:0000256" key="5">
    <source>
        <dbReference type="HAMAP-Rule" id="MF_01928"/>
    </source>
</evidence>
<feature type="binding site" evidence="5">
    <location>
        <begin position="152"/>
        <end position="158"/>
    </location>
    <ligand>
        <name>ATP</name>
        <dbReference type="ChEBI" id="CHEBI:30616"/>
    </ligand>
</feature>
<dbReference type="PANTHER" id="PTHR11609">
    <property type="entry name" value="PURINE BIOSYNTHESIS PROTEIN 6/7, PUR6/7"/>
    <property type="match status" value="1"/>
</dbReference>
<feature type="binding site" evidence="5">
    <location>
        <position position="147"/>
    </location>
    <ligand>
        <name>ATP</name>
        <dbReference type="ChEBI" id="CHEBI:30616"/>
    </ligand>
</feature>
<dbReference type="Pfam" id="PF22660">
    <property type="entry name" value="RS_preATP-grasp-like"/>
    <property type="match status" value="1"/>
</dbReference>
<gene>
    <name evidence="5 6" type="primary">purK</name>
    <name evidence="8" type="ORF">NUH88_04725</name>
</gene>
<feature type="binding site" evidence="5">
    <location>
        <begin position="182"/>
        <end position="185"/>
    </location>
    <ligand>
        <name>ATP</name>
        <dbReference type="ChEBI" id="CHEBI:30616"/>
    </ligand>
</feature>
<comment type="function">
    <text evidence="5">Catalyzes the ATP-dependent conversion of 5-aminoimidazole ribonucleotide (AIR) and HCO(3)(-) to N5-carboxyaminoimidazole ribonucleotide (N5-CAIR).</text>
</comment>
<feature type="binding site" evidence="5">
    <location>
        <begin position="267"/>
        <end position="268"/>
    </location>
    <ligand>
        <name>ATP</name>
        <dbReference type="ChEBI" id="CHEBI:30616"/>
    </ligand>
</feature>
<name>A0A9J7AV63_9PROT</name>
<dbReference type="InterPro" id="IPR011761">
    <property type="entry name" value="ATP-grasp"/>
</dbReference>